<proteinExistence type="inferred from homology"/>
<dbReference type="Pfam" id="PF02481">
    <property type="entry name" value="DNA_processg_A"/>
    <property type="match status" value="1"/>
</dbReference>
<reference evidence="4 5" key="1">
    <citation type="journal article" date="2016" name="Nat. Commun.">
        <title>Thousands of microbial genomes shed light on interconnected biogeochemical processes in an aquifer system.</title>
        <authorList>
            <person name="Anantharaman K."/>
            <person name="Brown C.T."/>
            <person name="Hug L.A."/>
            <person name="Sharon I."/>
            <person name="Castelle C.J."/>
            <person name="Probst A.J."/>
            <person name="Thomas B.C."/>
            <person name="Singh A."/>
            <person name="Wilkins M.J."/>
            <person name="Karaoz U."/>
            <person name="Brodie E.L."/>
            <person name="Williams K.H."/>
            <person name="Hubbard S.S."/>
            <person name="Banfield J.F."/>
        </authorList>
    </citation>
    <scope>NUCLEOTIDE SEQUENCE [LARGE SCALE GENOMIC DNA]</scope>
</reference>
<dbReference type="InterPro" id="IPR057666">
    <property type="entry name" value="DrpA_SLOG"/>
</dbReference>
<feature type="domain" description="DprA winged helix" evidence="3">
    <location>
        <begin position="225"/>
        <end position="280"/>
    </location>
</feature>
<comment type="similarity">
    <text evidence="1">Belongs to the DprA/Smf family.</text>
</comment>
<protein>
    <submittedName>
        <fullName evidence="4">DNA protecting protein DprA</fullName>
    </submittedName>
</protein>
<accession>A0A1F6MBP1</accession>
<gene>
    <name evidence="4" type="ORF">A3D53_02605</name>
</gene>
<dbReference type="InterPro" id="IPR003488">
    <property type="entry name" value="DprA"/>
</dbReference>
<evidence type="ECO:0000313" key="4">
    <source>
        <dbReference type="EMBL" id="OGH69051.1"/>
    </source>
</evidence>
<dbReference type="PANTHER" id="PTHR43022:SF1">
    <property type="entry name" value="PROTEIN SMF"/>
    <property type="match status" value="1"/>
</dbReference>
<evidence type="ECO:0000256" key="1">
    <source>
        <dbReference type="ARBA" id="ARBA00006525"/>
    </source>
</evidence>
<dbReference type="GO" id="GO:0009294">
    <property type="term" value="P:DNA-mediated transformation"/>
    <property type="evidence" value="ECO:0007669"/>
    <property type="project" value="InterPro"/>
</dbReference>
<dbReference type="SUPFAM" id="SSF102405">
    <property type="entry name" value="MCP/YpsA-like"/>
    <property type="match status" value="1"/>
</dbReference>
<dbReference type="EMBL" id="MFQA01000019">
    <property type="protein sequence ID" value="OGH69051.1"/>
    <property type="molecule type" value="Genomic_DNA"/>
</dbReference>
<dbReference type="Gene3D" id="1.10.10.10">
    <property type="entry name" value="Winged helix-like DNA-binding domain superfamily/Winged helix DNA-binding domain"/>
    <property type="match status" value="1"/>
</dbReference>
<dbReference type="Pfam" id="PF17782">
    <property type="entry name" value="WHD_DprA"/>
    <property type="match status" value="1"/>
</dbReference>
<feature type="domain" description="Smf/DprA SLOG" evidence="2">
    <location>
        <begin position="7"/>
        <end position="215"/>
    </location>
</feature>
<dbReference type="InterPro" id="IPR041614">
    <property type="entry name" value="DprA_WH"/>
</dbReference>
<evidence type="ECO:0000259" key="3">
    <source>
        <dbReference type="Pfam" id="PF17782"/>
    </source>
</evidence>
<dbReference type="NCBIfam" id="TIGR00732">
    <property type="entry name" value="dprA"/>
    <property type="match status" value="1"/>
</dbReference>
<organism evidence="4 5">
    <name type="scientific">Candidatus Magasanikbacteria bacterium RIFCSPHIGHO2_02_FULL_45_10</name>
    <dbReference type="NCBI Taxonomy" id="1798679"/>
    <lineage>
        <taxon>Bacteria</taxon>
        <taxon>Candidatus Magasanikiibacteriota</taxon>
    </lineage>
</organism>
<name>A0A1F6MBP1_9BACT</name>
<evidence type="ECO:0000313" key="5">
    <source>
        <dbReference type="Proteomes" id="UP000176413"/>
    </source>
</evidence>
<dbReference type="InterPro" id="IPR036388">
    <property type="entry name" value="WH-like_DNA-bd_sf"/>
</dbReference>
<dbReference type="Gene3D" id="3.40.50.450">
    <property type="match status" value="1"/>
</dbReference>
<comment type="caution">
    <text evidence="4">The sequence shown here is derived from an EMBL/GenBank/DDBJ whole genome shotgun (WGS) entry which is preliminary data.</text>
</comment>
<dbReference type="Proteomes" id="UP000176413">
    <property type="component" value="Unassembled WGS sequence"/>
</dbReference>
<sequence length="287" mass="30501">MPDIYTINLESPAYPPLLREISNPPSLLYVRGTLPARSTCLAVVGTRRNTRYGQQVTAEFSNGLARAGLCIVSGLALGIDGLAHEAALTAKGQTIAVLGSGIDDNHIYPATHRSLAKRIIAAGGAIISEYPPGFVPSRYSFPARNRIIAGLSIGTLVTEAPRKSGALITAYHALDFNREVFAVPHAITSLVGYGCNSLIARGAMLVTSPVDILHAIGIKPKEDPLLATQLTKIEAAIYNQLTREPKHVDALIEATTLDGQMVAGTLTVLELQGLVKHLGGHLYVKNN</sequence>
<evidence type="ECO:0000259" key="2">
    <source>
        <dbReference type="Pfam" id="PF02481"/>
    </source>
</evidence>
<dbReference type="AlphaFoldDB" id="A0A1F6MBP1"/>
<dbReference type="PANTHER" id="PTHR43022">
    <property type="entry name" value="PROTEIN SMF"/>
    <property type="match status" value="1"/>
</dbReference>